<dbReference type="EMBL" id="CP002454">
    <property type="protein sequence ID" value="ADV68154.1"/>
    <property type="molecule type" value="Genomic_DNA"/>
</dbReference>
<name>E8UAR5_DEIML</name>
<sequence length="116" mass="12998">MAIHMPNRTKPHASHLRALIDHTLEQRAVRPVLEDHPEGKVTVRLDLTSFYWLTQLADLMDVSRTRAASDLLTAAVQDAVQAAGFERPEPAEMRERLRAFAESEFGLKARTAPPGE</sequence>
<dbReference type="AlphaFoldDB" id="E8UAR5"/>
<gene>
    <name evidence="1" type="ordered locus">Deima_2519</name>
</gene>
<dbReference type="Proteomes" id="UP000008635">
    <property type="component" value="Chromosome"/>
</dbReference>
<dbReference type="HOGENOM" id="CLU_2092792_0_0_0"/>
<evidence type="ECO:0000313" key="1">
    <source>
        <dbReference type="EMBL" id="ADV68154.1"/>
    </source>
</evidence>
<reference evidence="1 2" key="1">
    <citation type="journal article" date="2011" name="Stand. Genomic Sci.">
        <title>Complete genome sequence of Deinococcus maricopensis type strain (LB-34).</title>
        <authorList>
            <person name="Pukall R."/>
            <person name="Zeytun A."/>
            <person name="Lucas S."/>
            <person name="Lapidus A."/>
            <person name="Hammon N."/>
            <person name="Deshpande S."/>
            <person name="Nolan M."/>
            <person name="Cheng J.F."/>
            <person name="Pitluck S."/>
            <person name="Liolios K."/>
            <person name="Pagani I."/>
            <person name="Mikhailova N."/>
            <person name="Ivanova N."/>
            <person name="Mavromatis K."/>
            <person name="Pati A."/>
            <person name="Tapia R."/>
            <person name="Han C."/>
            <person name="Goodwin L."/>
            <person name="Chen A."/>
            <person name="Palaniappan K."/>
            <person name="Land M."/>
            <person name="Hauser L."/>
            <person name="Chang Y.J."/>
            <person name="Jeffries C.D."/>
            <person name="Brambilla E.M."/>
            <person name="Rohde M."/>
            <person name="Goker M."/>
            <person name="Detter J.C."/>
            <person name="Woyke T."/>
            <person name="Bristow J."/>
            <person name="Eisen J.A."/>
            <person name="Markowitz V."/>
            <person name="Hugenholtz P."/>
            <person name="Kyrpides N.C."/>
            <person name="Klenk H.P."/>
        </authorList>
    </citation>
    <scope>NUCLEOTIDE SEQUENCE [LARGE SCALE GENOMIC DNA]</scope>
    <source>
        <strain evidence="2">DSM 21211 / LMG 22137 / NRRL B-23946 / LB-34</strain>
    </source>
</reference>
<protein>
    <submittedName>
        <fullName evidence="1">Uncharacterized protein</fullName>
    </submittedName>
</protein>
<accession>E8UAR5</accession>
<proteinExistence type="predicted"/>
<dbReference type="KEGG" id="dmr:Deima_2519"/>
<reference evidence="2" key="2">
    <citation type="submission" date="2011-01" db="EMBL/GenBank/DDBJ databases">
        <title>The complete genome of Deinococcus maricopensis DSM 21211.</title>
        <authorList>
            <consortium name="US DOE Joint Genome Institute (JGI-PGF)"/>
            <person name="Lucas S."/>
            <person name="Copeland A."/>
            <person name="Lapidus A."/>
            <person name="Goodwin L."/>
            <person name="Pitluck S."/>
            <person name="Kyrpides N."/>
            <person name="Mavromatis K."/>
            <person name="Pagani I."/>
            <person name="Ivanova N."/>
            <person name="Ovchinnikova G."/>
            <person name="Zeytun A."/>
            <person name="Detter J.C."/>
            <person name="Han C."/>
            <person name="Land M."/>
            <person name="Hauser L."/>
            <person name="Markowitz V."/>
            <person name="Cheng J.-F."/>
            <person name="Hugenholtz P."/>
            <person name="Woyke T."/>
            <person name="Wu D."/>
            <person name="Pukall R."/>
            <person name="Gehrich-Schroeter G."/>
            <person name="Brambilla E."/>
            <person name="Klenk H.-P."/>
            <person name="Eisen J.A."/>
        </authorList>
    </citation>
    <scope>NUCLEOTIDE SEQUENCE [LARGE SCALE GENOMIC DNA]</scope>
    <source>
        <strain evidence="2">DSM 21211 / LMG 22137 / NRRL B-23946 / LB-34</strain>
    </source>
</reference>
<evidence type="ECO:0000313" key="2">
    <source>
        <dbReference type="Proteomes" id="UP000008635"/>
    </source>
</evidence>
<keyword evidence="2" id="KW-1185">Reference proteome</keyword>
<organism evidence="1 2">
    <name type="scientific">Deinococcus maricopensis (strain DSM 21211 / LMG 22137 / NRRL B-23946 / LB-34)</name>
    <dbReference type="NCBI Taxonomy" id="709986"/>
    <lineage>
        <taxon>Bacteria</taxon>
        <taxon>Thermotogati</taxon>
        <taxon>Deinococcota</taxon>
        <taxon>Deinococci</taxon>
        <taxon>Deinococcales</taxon>
        <taxon>Deinococcaceae</taxon>
        <taxon>Deinococcus</taxon>
    </lineage>
</organism>
<dbReference type="STRING" id="709986.Deima_2519"/>